<dbReference type="InterPro" id="IPR010982">
    <property type="entry name" value="Lambda_DNA-bd_dom_sf"/>
</dbReference>
<evidence type="ECO:0000313" key="6">
    <source>
        <dbReference type="Proteomes" id="UP000249828"/>
    </source>
</evidence>
<dbReference type="InterPro" id="IPR001387">
    <property type="entry name" value="Cro/C1-type_HTH"/>
</dbReference>
<dbReference type="CDD" id="cd06529">
    <property type="entry name" value="S24_LexA-like"/>
    <property type="match status" value="1"/>
</dbReference>
<proteinExistence type="predicted"/>
<organism evidence="5 6">
    <name type="scientific">Enterococcus plantarum</name>
    <dbReference type="NCBI Taxonomy" id="1077675"/>
    <lineage>
        <taxon>Bacteria</taxon>
        <taxon>Bacillati</taxon>
        <taxon>Bacillota</taxon>
        <taxon>Bacilli</taxon>
        <taxon>Lactobacillales</taxon>
        <taxon>Enterococcaceae</taxon>
        <taxon>Enterococcus</taxon>
    </lineage>
</organism>
<dbReference type="Pfam" id="PF13443">
    <property type="entry name" value="HTH_26"/>
    <property type="match status" value="1"/>
</dbReference>
<dbReference type="SUPFAM" id="SSF51306">
    <property type="entry name" value="LexA/Signal peptidase"/>
    <property type="match status" value="1"/>
</dbReference>
<dbReference type="GO" id="GO:0003677">
    <property type="term" value="F:DNA binding"/>
    <property type="evidence" value="ECO:0007669"/>
    <property type="project" value="UniProtKB-KW"/>
</dbReference>
<keyword evidence="1" id="KW-0805">Transcription regulation</keyword>
<evidence type="ECO:0000256" key="3">
    <source>
        <dbReference type="ARBA" id="ARBA00023163"/>
    </source>
</evidence>
<evidence type="ECO:0000313" key="5">
    <source>
        <dbReference type="EMBL" id="PZL70157.1"/>
    </source>
</evidence>
<dbReference type="AlphaFoldDB" id="A0A2W3Z1C5"/>
<dbReference type="PANTHER" id="PTHR40661:SF1">
    <property type="entry name" value="HTH CRO_C1-TYPE DOMAIN-CONTAINING PROTEIN"/>
    <property type="match status" value="1"/>
</dbReference>
<sequence>MAENLNYYMKKNNVSRNKLSDDLNISYTTIRDWVKAKTYPRIDKIEILANYFNIDKSDLVEKSYKTELSIQPIFGKLNPDRQTKVYKYAKQQLDEQESLNSKIIPLVGKTAANPTVLEYGDVDIEQHSFSHVPEGADCAIYIQGDSMEPLIKDGSIVFYKRQEDVESGEIAVVEINGDGATCKRVIKDYENRQIILRSANDRYDDRILHDEKVRIIGKVIL</sequence>
<dbReference type="InterPro" id="IPR036286">
    <property type="entry name" value="LexA/Signal_pep-like_sf"/>
</dbReference>
<dbReference type="PROSITE" id="PS50943">
    <property type="entry name" value="HTH_CROC1"/>
    <property type="match status" value="1"/>
</dbReference>
<keyword evidence="2" id="KW-0238">DNA-binding</keyword>
<evidence type="ECO:0000256" key="2">
    <source>
        <dbReference type="ARBA" id="ARBA00023125"/>
    </source>
</evidence>
<evidence type="ECO:0000259" key="4">
    <source>
        <dbReference type="PROSITE" id="PS50943"/>
    </source>
</evidence>
<protein>
    <submittedName>
        <fullName evidence="5">Peptidase S24</fullName>
    </submittedName>
</protein>
<dbReference type="InterPro" id="IPR015927">
    <property type="entry name" value="Peptidase_S24_S26A/B/C"/>
</dbReference>
<dbReference type="Gene3D" id="1.10.260.40">
    <property type="entry name" value="lambda repressor-like DNA-binding domains"/>
    <property type="match status" value="1"/>
</dbReference>
<dbReference type="EMBL" id="PIEU01000124">
    <property type="protein sequence ID" value="PZL70157.1"/>
    <property type="molecule type" value="Genomic_DNA"/>
</dbReference>
<dbReference type="InterPro" id="IPR039418">
    <property type="entry name" value="LexA-like"/>
</dbReference>
<feature type="domain" description="HTH cro/C1-type" evidence="4">
    <location>
        <begin position="5"/>
        <end position="59"/>
    </location>
</feature>
<dbReference type="Pfam" id="PF00717">
    <property type="entry name" value="Peptidase_S24"/>
    <property type="match status" value="1"/>
</dbReference>
<keyword evidence="6" id="KW-1185">Reference proteome</keyword>
<dbReference type="SMART" id="SM00530">
    <property type="entry name" value="HTH_XRE"/>
    <property type="match status" value="1"/>
</dbReference>
<dbReference type="Proteomes" id="UP000249828">
    <property type="component" value="Unassembled WGS sequence"/>
</dbReference>
<accession>A0A2W3Z1C5</accession>
<comment type="caution">
    <text evidence="5">The sequence shown here is derived from an EMBL/GenBank/DDBJ whole genome shotgun (WGS) entry which is preliminary data.</text>
</comment>
<dbReference type="PANTHER" id="PTHR40661">
    <property type="match status" value="1"/>
</dbReference>
<gene>
    <name evidence="5" type="ORF">CI088_15975</name>
</gene>
<dbReference type="Gene3D" id="2.10.109.10">
    <property type="entry name" value="Umud Fragment, subunit A"/>
    <property type="match status" value="1"/>
</dbReference>
<evidence type="ECO:0000256" key="1">
    <source>
        <dbReference type="ARBA" id="ARBA00023015"/>
    </source>
</evidence>
<reference evidence="5 6" key="1">
    <citation type="submission" date="2017-11" db="EMBL/GenBank/DDBJ databases">
        <title>Draft genome sequence of Enterococcus plantarum TRW2 strain isolated from lettuce.</title>
        <authorList>
            <person name="Kim E.B."/>
            <person name="Marco M.L."/>
            <person name="Williams T.R."/>
            <person name="You I.H."/>
        </authorList>
    </citation>
    <scope>NUCLEOTIDE SEQUENCE [LARGE SCALE GENOMIC DNA]</scope>
    <source>
        <strain evidence="5 6">TRW2</strain>
    </source>
</reference>
<name>A0A2W3Z1C5_9ENTE</name>
<dbReference type="SUPFAM" id="SSF47413">
    <property type="entry name" value="lambda repressor-like DNA-binding domains"/>
    <property type="match status" value="1"/>
</dbReference>
<keyword evidence="3" id="KW-0804">Transcription</keyword>